<proteinExistence type="predicted"/>
<keyword evidence="2" id="KW-1185">Reference proteome</keyword>
<evidence type="ECO:0000313" key="2">
    <source>
        <dbReference type="Proteomes" id="UP001595443"/>
    </source>
</evidence>
<dbReference type="Proteomes" id="UP001595443">
    <property type="component" value="Unassembled WGS sequence"/>
</dbReference>
<evidence type="ECO:0000313" key="1">
    <source>
        <dbReference type="EMBL" id="MFC2969074.1"/>
    </source>
</evidence>
<organism evidence="1 2">
    <name type="scientific">Acidimangrovimonas pyrenivorans</name>
    <dbReference type="NCBI Taxonomy" id="2030798"/>
    <lineage>
        <taxon>Bacteria</taxon>
        <taxon>Pseudomonadati</taxon>
        <taxon>Pseudomonadota</taxon>
        <taxon>Alphaproteobacteria</taxon>
        <taxon>Rhodobacterales</taxon>
        <taxon>Paracoccaceae</taxon>
        <taxon>Acidimangrovimonas</taxon>
    </lineage>
</organism>
<reference evidence="2" key="1">
    <citation type="journal article" date="2019" name="Int. J. Syst. Evol. Microbiol.">
        <title>The Global Catalogue of Microorganisms (GCM) 10K type strain sequencing project: providing services to taxonomists for standard genome sequencing and annotation.</title>
        <authorList>
            <consortium name="The Broad Institute Genomics Platform"/>
            <consortium name="The Broad Institute Genome Sequencing Center for Infectious Disease"/>
            <person name="Wu L."/>
            <person name="Ma J."/>
        </authorList>
    </citation>
    <scope>NUCLEOTIDE SEQUENCE [LARGE SCALE GENOMIC DNA]</scope>
    <source>
        <strain evidence="2">KCTC 62192</strain>
    </source>
</reference>
<dbReference type="RefSeq" id="WP_377833781.1">
    <property type="nucleotide sequence ID" value="NZ_JBHRSK010000010.1"/>
</dbReference>
<dbReference type="EMBL" id="JBHRSK010000010">
    <property type="protein sequence ID" value="MFC2969074.1"/>
    <property type="molecule type" value="Genomic_DNA"/>
</dbReference>
<gene>
    <name evidence="1" type="ORF">ACFOES_13290</name>
</gene>
<dbReference type="InterPro" id="IPR008949">
    <property type="entry name" value="Isoprenoid_synthase_dom_sf"/>
</dbReference>
<accession>A0ABV7AI70</accession>
<sequence length="258" mass="27946">MTIEACAQLVERGDPDRHAVTRAAAPAAQARLWPLYALNLEVARAPWVTQEPMIAEMRLQWWREAVEEIAAGKAPRAHEVAAPLAAVMRDAALPVKLLDAMIAARRWDIYRDPFDDAAALFAHLDATAGNLMWLAALALGAPAAAEGPVRDFARGAGLAAWLRAVPELEARGRTPLPDPEPQAVTALARQGLEDVARARARRRQVPREALPALLTGWEAGAVLKLAARQPERVARGALGRAEFGRRGGLMLRAVSGRW</sequence>
<protein>
    <submittedName>
        <fullName evidence="1">Squalene/phytoene synthase family protein</fullName>
    </submittedName>
</protein>
<dbReference type="Pfam" id="PF00494">
    <property type="entry name" value="SQS_PSY"/>
    <property type="match status" value="1"/>
</dbReference>
<dbReference type="Gene3D" id="1.10.600.10">
    <property type="entry name" value="Farnesyl Diphosphate Synthase"/>
    <property type="match status" value="1"/>
</dbReference>
<dbReference type="InterPro" id="IPR002060">
    <property type="entry name" value="Squ/phyt_synthse"/>
</dbReference>
<name>A0ABV7AI70_9RHOB</name>
<comment type="caution">
    <text evidence="1">The sequence shown here is derived from an EMBL/GenBank/DDBJ whole genome shotgun (WGS) entry which is preliminary data.</text>
</comment>
<dbReference type="SUPFAM" id="SSF48576">
    <property type="entry name" value="Terpenoid synthases"/>
    <property type="match status" value="1"/>
</dbReference>